<dbReference type="GO" id="GO:0019853">
    <property type="term" value="P:L-ascorbic acid biosynthetic process"/>
    <property type="evidence" value="ECO:0007669"/>
    <property type="project" value="TreeGrafter"/>
</dbReference>
<keyword evidence="3" id="KW-0479">Metal-binding</keyword>
<dbReference type="eggNOG" id="COG3386">
    <property type="taxonomic scope" value="Bacteria"/>
</dbReference>
<evidence type="ECO:0000256" key="3">
    <source>
        <dbReference type="PIRSR" id="PIRSR605511-2"/>
    </source>
</evidence>
<accession>W0PIT6</accession>
<evidence type="ECO:0000256" key="2">
    <source>
        <dbReference type="PIRSR" id="PIRSR605511-1"/>
    </source>
</evidence>
<feature type="active site" description="Proton donor/acceptor" evidence="2">
    <location>
        <position position="201"/>
    </location>
</feature>
<dbReference type="HOGENOM" id="CLU_036110_3_1_4"/>
<reference evidence="5 6" key="1">
    <citation type="journal article" date="2014" name="Microbiology">
        <title>Unravelling the complete genome sequence of Advenella mimigardefordensis strain DPN7T and novel insights in the catabolism of the xenobiotic polythioester precursor 3,3'-dithiodipropionate.</title>
        <authorList>
            <person name="Wubbeler J.H."/>
            <person name="Hiessl S."/>
            <person name="Schuldes J."/>
            <person name="Thurmer A."/>
            <person name="Daniel R."/>
            <person name="Steinbuchel A."/>
        </authorList>
    </citation>
    <scope>NUCLEOTIDE SEQUENCE [LARGE SCALE GENOMIC DNA]</scope>
    <source>
        <strain evidence="6">DSM 17166 / LMG 22922 / DPN7</strain>
    </source>
</reference>
<dbReference type="GO" id="GO:0005509">
    <property type="term" value="F:calcium ion binding"/>
    <property type="evidence" value="ECO:0007669"/>
    <property type="project" value="TreeGrafter"/>
</dbReference>
<dbReference type="InterPro" id="IPR013658">
    <property type="entry name" value="SGL"/>
</dbReference>
<feature type="binding site" evidence="3">
    <location>
        <position position="101"/>
    </location>
    <ligand>
        <name>substrate</name>
    </ligand>
</feature>
<organism evidence="5 6">
    <name type="scientific">Advenella mimigardefordensis (strain DSM 17166 / LMG 22922 / DPN7)</name>
    <dbReference type="NCBI Taxonomy" id="1247726"/>
    <lineage>
        <taxon>Bacteria</taxon>
        <taxon>Pseudomonadati</taxon>
        <taxon>Pseudomonadota</taxon>
        <taxon>Betaproteobacteria</taxon>
        <taxon>Burkholderiales</taxon>
        <taxon>Alcaligenaceae</taxon>
    </lineage>
</organism>
<feature type="binding site" evidence="3">
    <location>
        <position position="201"/>
    </location>
    <ligand>
        <name>a divalent metal cation</name>
        <dbReference type="ChEBI" id="CHEBI:60240"/>
    </ligand>
</feature>
<feature type="binding site" evidence="3">
    <location>
        <position position="17"/>
    </location>
    <ligand>
        <name>a divalent metal cation</name>
        <dbReference type="ChEBI" id="CHEBI:60240"/>
    </ligand>
</feature>
<evidence type="ECO:0000313" key="6">
    <source>
        <dbReference type="Proteomes" id="UP000019095"/>
    </source>
</evidence>
<dbReference type="STRING" id="1247726.MIM_c38400"/>
<feature type="binding site" evidence="3">
    <location>
        <position position="103"/>
    </location>
    <ligand>
        <name>substrate</name>
    </ligand>
</feature>
<dbReference type="AlphaFoldDB" id="W0PIT6"/>
<evidence type="ECO:0000256" key="1">
    <source>
        <dbReference type="ARBA" id="ARBA00008853"/>
    </source>
</evidence>
<dbReference type="SUPFAM" id="SSF63829">
    <property type="entry name" value="Calcium-dependent phosphotriesterase"/>
    <property type="match status" value="1"/>
</dbReference>
<dbReference type="GO" id="GO:0004341">
    <property type="term" value="F:gluconolactonase activity"/>
    <property type="evidence" value="ECO:0007669"/>
    <property type="project" value="TreeGrafter"/>
</dbReference>
<dbReference type="EMBL" id="CP003915">
    <property type="protein sequence ID" value="AHG65897.1"/>
    <property type="molecule type" value="Genomic_DNA"/>
</dbReference>
<keyword evidence="6" id="KW-1185">Reference proteome</keyword>
<proteinExistence type="inferred from homology"/>
<dbReference type="PANTHER" id="PTHR10907">
    <property type="entry name" value="REGUCALCIN"/>
    <property type="match status" value="1"/>
</dbReference>
<protein>
    <submittedName>
        <fullName evidence="5">SGL domain-containing protein</fullName>
    </submittedName>
</protein>
<gene>
    <name evidence="5" type="ORF">MIM_c38400</name>
</gene>
<dbReference type="Pfam" id="PF08450">
    <property type="entry name" value="SGL"/>
    <property type="match status" value="1"/>
</dbReference>
<dbReference type="PANTHER" id="PTHR10907:SF47">
    <property type="entry name" value="REGUCALCIN"/>
    <property type="match status" value="1"/>
</dbReference>
<dbReference type="InterPro" id="IPR005511">
    <property type="entry name" value="SMP-30"/>
</dbReference>
<dbReference type="PATRIC" id="fig|1247726.3.peg.4237"/>
<evidence type="ECO:0000313" key="5">
    <source>
        <dbReference type="EMBL" id="AHG65897.1"/>
    </source>
</evidence>
<sequence length="297" mass="31572">MAIEIAPVGTIRAALGECPVWDIANQQLWFIDSRAGVIRRLDPATGIIAASVTVPAPAGSFCLNADGRLLVALKEKLVLVDPLTGAQQFLAAVEDSHPHLRLNDGEPMPDGSFVVGTMHVYREENEPPLGGLYRLRPDGVLMKLDTGIGIANGPCVNPLDLRLYISDSSTRSIYSYVIAADGTLADRRLFVNTGPYDSGPDGCCFDTQGGLWTALVRAGAIARFGPDGVMTHRISLPLTHPASLCFGGERLDELFVTSISDSGRLRADGPLDGAILRIRGCGMQGMVPAHTRIGLSA</sequence>
<comment type="similarity">
    <text evidence="1">Belongs to the SMP-30/CGR1 family.</text>
</comment>
<feature type="binding site" evidence="3">
    <location>
        <position position="152"/>
    </location>
    <ligand>
        <name>a divalent metal cation</name>
        <dbReference type="ChEBI" id="CHEBI:60240"/>
    </ligand>
</feature>
<dbReference type="RefSeq" id="WP_245592786.1">
    <property type="nucleotide sequence ID" value="NZ_CP003915.1"/>
</dbReference>
<dbReference type="PRINTS" id="PR01790">
    <property type="entry name" value="SMP30FAMILY"/>
</dbReference>
<dbReference type="Gene3D" id="2.120.10.30">
    <property type="entry name" value="TolB, C-terminal domain"/>
    <property type="match status" value="1"/>
</dbReference>
<name>W0PIT6_ADVMD</name>
<feature type="domain" description="SMP-30/Gluconolactonase/LRE-like region" evidence="4">
    <location>
        <begin position="15"/>
        <end position="259"/>
    </location>
</feature>
<keyword evidence="3" id="KW-0862">Zinc</keyword>
<evidence type="ECO:0000259" key="4">
    <source>
        <dbReference type="Pfam" id="PF08450"/>
    </source>
</evidence>
<dbReference type="Proteomes" id="UP000019095">
    <property type="component" value="Chromosome"/>
</dbReference>
<comment type="cofactor">
    <cofactor evidence="3">
        <name>Zn(2+)</name>
        <dbReference type="ChEBI" id="CHEBI:29105"/>
    </cofactor>
    <text evidence="3">Binds 1 divalent metal cation per subunit.</text>
</comment>
<dbReference type="KEGG" id="amim:MIM_c38400"/>
<dbReference type="InterPro" id="IPR011042">
    <property type="entry name" value="6-blade_b-propeller_TolB-like"/>
</dbReference>